<organism evidence="1 2">
    <name type="scientific">Potamilus streckersoni</name>
    <dbReference type="NCBI Taxonomy" id="2493646"/>
    <lineage>
        <taxon>Eukaryota</taxon>
        <taxon>Metazoa</taxon>
        <taxon>Spiralia</taxon>
        <taxon>Lophotrochozoa</taxon>
        <taxon>Mollusca</taxon>
        <taxon>Bivalvia</taxon>
        <taxon>Autobranchia</taxon>
        <taxon>Heteroconchia</taxon>
        <taxon>Palaeoheterodonta</taxon>
        <taxon>Unionida</taxon>
        <taxon>Unionoidea</taxon>
        <taxon>Unionidae</taxon>
        <taxon>Ambleminae</taxon>
        <taxon>Lampsilini</taxon>
        <taxon>Potamilus</taxon>
    </lineage>
</organism>
<dbReference type="EMBL" id="JAEAOA010000044">
    <property type="protein sequence ID" value="KAK3611097.1"/>
    <property type="molecule type" value="Genomic_DNA"/>
</dbReference>
<dbReference type="AlphaFoldDB" id="A0AAE0TIR9"/>
<dbReference type="Proteomes" id="UP001195483">
    <property type="component" value="Unassembled WGS sequence"/>
</dbReference>
<evidence type="ECO:0000313" key="1">
    <source>
        <dbReference type="EMBL" id="KAK3611097.1"/>
    </source>
</evidence>
<sequence length="70" mass="7615">MPPVVASYDIEGQVRLLPLGIHRISGVKSSALIAQCISATYAMASKKDASVCGVKRKHHNECSWSFIENN</sequence>
<name>A0AAE0TIR9_9BIVA</name>
<protein>
    <submittedName>
        <fullName evidence="1">Uncharacterized protein</fullName>
    </submittedName>
</protein>
<accession>A0AAE0TIR9</accession>
<gene>
    <name evidence="1" type="ORF">CHS0354_000104</name>
</gene>
<comment type="caution">
    <text evidence="1">The sequence shown here is derived from an EMBL/GenBank/DDBJ whole genome shotgun (WGS) entry which is preliminary data.</text>
</comment>
<reference evidence="1" key="3">
    <citation type="submission" date="2023-05" db="EMBL/GenBank/DDBJ databases">
        <authorList>
            <person name="Smith C.H."/>
        </authorList>
    </citation>
    <scope>NUCLEOTIDE SEQUENCE</scope>
    <source>
        <strain evidence="1">CHS0354</strain>
        <tissue evidence="1">Mantle</tissue>
    </source>
</reference>
<reference evidence="1" key="1">
    <citation type="journal article" date="2021" name="Genome Biol. Evol.">
        <title>A High-Quality Reference Genome for a Parasitic Bivalve with Doubly Uniparental Inheritance (Bivalvia: Unionida).</title>
        <authorList>
            <person name="Smith C.H."/>
        </authorList>
    </citation>
    <scope>NUCLEOTIDE SEQUENCE</scope>
    <source>
        <strain evidence="1">CHS0354</strain>
    </source>
</reference>
<evidence type="ECO:0000313" key="2">
    <source>
        <dbReference type="Proteomes" id="UP001195483"/>
    </source>
</evidence>
<keyword evidence="2" id="KW-1185">Reference proteome</keyword>
<proteinExistence type="predicted"/>
<reference evidence="1" key="2">
    <citation type="journal article" date="2021" name="Genome Biol. Evol.">
        <title>Developing a high-quality reference genome for a parasitic bivalve with doubly uniparental inheritance (Bivalvia: Unionida).</title>
        <authorList>
            <person name="Smith C.H."/>
        </authorList>
    </citation>
    <scope>NUCLEOTIDE SEQUENCE</scope>
    <source>
        <strain evidence="1">CHS0354</strain>
        <tissue evidence="1">Mantle</tissue>
    </source>
</reference>